<organism evidence="1 2">
    <name type="scientific">Bacillus cytotoxicus (strain DSM 22905 / CIP 110041 / 391-98 / NVH 391-98)</name>
    <dbReference type="NCBI Taxonomy" id="315749"/>
    <lineage>
        <taxon>Bacteria</taxon>
        <taxon>Bacillati</taxon>
        <taxon>Bacillota</taxon>
        <taxon>Bacilli</taxon>
        <taxon>Bacillales</taxon>
        <taxon>Bacillaceae</taxon>
        <taxon>Bacillus</taxon>
        <taxon>Bacillus cereus group</taxon>
    </lineage>
</organism>
<dbReference type="AlphaFoldDB" id="A7GM05"/>
<protein>
    <submittedName>
        <fullName evidence="1">Uncharacterized protein</fullName>
    </submittedName>
</protein>
<dbReference type="Proteomes" id="UP000002300">
    <property type="component" value="Chromosome"/>
</dbReference>
<evidence type="ECO:0000313" key="1">
    <source>
        <dbReference type="EMBL" id="ABS21163.1"/>
    </source>
</evidence>
<dbReference type="HOGENOM" id="CLU_3371937_0_0_9"/>
<accession>A7GM05</accession>
<sequence>MKILLFALLRKNSFFIFKNKSKIRIDLSDGGKER</sequence>
<name>A7GM05_BACCN</name>
<proteinExistence type="predicted"/>
<evidence type="ECO:0000313" key="2">
    <source>
        <dbReference type="Proteomes" id="UP000002300"/>
    </source>
</evidence>
<keyword evidence="2" id="KW-1185">Reference proteome</keyword>
<dbReference type="EMBL" id="CP000764">
    <property type="protein sequence ID" value="ABS21163.1"/>
    <property type="molecule type" value="Genomic_DNA"/>
</dbReference>
<gene>
    <name evidence="1" type="ordered locus">Bcer98_0827</name>
</gene>
<reference evidence="1 2" key="1">
    <citation type="journal article" date="2008" name="Chem. Biol. Interact.">
        <title>Extending the Bacillus cereus group genomics to putative food-borne pathogens of different toxicity.</title>
        <authorList>
            <person name="Lapidus A."/>
            <person name="Goltsman E."/>
            <person name="Auger S."/>
            <person name="Galleron N."/>
            <person name="Segurens B."/>
            <person name="Dossat C."/>
            <person name="Land M.L."/>
            <person name="Broussolle V."/>
            <person name="Brillard J."/>
            <person name="Guinebretiere M.H."/>
            <person name="Sanchis V."/>
            <person name="Nguen-The C."/>
            <person name="Lereclus D."/>
            <person name="Richardson P."/>
            <person name="Wincker P."/>
            <person name="Weissenbach J."/>
            <person name="Ehrlich S.D."/>
            <person name="Sorokin A."/>
        </authorList>
    </citation>
    <scope>NUCLEOTIDE SEQUENCE [LARGE SCALE GENOMIC DNA]</scope>
    <source>
        <strain evidence="2">DSM 22905 / CIP 110041 / 391-98 / NVH 391-98</strain>
    </source>
</reference>
<dbReference type="KEGG" id="bcy:Bcer98_0827"/>